<protein>
    <submittedName>
        <fullName evidence="3">Uncharacterized protein</fullName>
    </submittedName>
</protein>
<name>A0AAD1YW32_9LAMI</name>
<dbReference type="GO" id="GO:0080044">
    <property type="term" value="F:quercetin 7-O-glucosyltransferase activity"/>
    <property type="evidence" value="ECO:0007669"/>
    <property type="project" value="TreeGrafter"/>
</dbReference>
<organism evidence="3 4">
    <name type="scientific">Fraxinus pennsylvanica</name>
    <dbReference type="NCBI Taxonomy" id="56036"/>
    <lineage>
        <taxon>Eukaryota</taxon>
        <taxon>Viridiplantae</taxon>
        <taxon>Streptophyta</taxon>
        <taxon>Embryophyta</taxon>
        <taxon>Tracheophyta</taxon>
        <taxon>Spermatophyta</taxon>
        <taxon>Magnoliopsida</taxon>
        <taxon>eudicotyledons</taxon>
        <taxon>Gunneridae</taxon>
        <taxon>Pentapetalae</taxon>
        <taxon>asterids</taxon>
        <taxon>lamiids</taxon>
        <taxon>Lamiales</taxon>
        <taxon>Oleaceae</taxon>
        <taxon>Oleeae</taxon>
        <taxon>Fraxinus</taxon>
    </lineage>
</organism>
<accession>A0AAD1YW32</accession>
<dbReference type="PANTHER" id="PTHR11926:SF1392">
    <property type="entry name" value="GLYCOSYLTRANSFERASE"/>
    <property type="match status" value="1"/>
</dbReference>
<gene>
    <name evidence="3" type="ORF">FPE_LOCUS5595</name>
</gene>
<evidence type="ECO:0000256" key="2">
    <source>
        <dbReference type="ARBA" id="ARBA00022679"/>
    </source>
</evidence>
<evidence type="ECO:0000256" key="1">
    <source>
        <dbReference type="ARBA" id="ARBA00009995"/>
    </source>
</evidence>
<evidence type="ECO:0000313" key="4">
    <source>
        <dbReference type="Proteomes" id="UP000834106"/>
    </source>
</evidence>
<dbReference type="AlphaFoldDB" id="A0AAD1YW32"/>
<dbReference type="Gene3D" id="3.40.50.2000">
    <property type="entry name" value="Glycogen Phosphorylase B"/>
    <property type="match status" value="1"/>
</dbReference>
<reference evidence="3" key="1">
    <citation type="submission" date="2023-05" db="EMBL/GenBank/DDBJ databases">
        <authorList>
            <person name="Huff M."/>
        </authorList>
    </citation>
    <scope>NUCLEOTIDE SEQUENCE</scope>
</reference>
<comment type="similarity">
    <text evidence="1">Belongs to the UDP-glycosyltransferase family.</text>
</comment>
<dbReference type="PANTHER" id="PTHR11926">
    <property type="entry name" value="GLUCOSYL/GLUCURONOSYL TRANSFERASES"/>
    <property type="match status" value="1"/>
</dbReference>
<dbReference type="GO" id="GO:0080043">
    <property type="term" value="F:quercetin 3-O-glucosyltransferase activity"/>
    <property type="evidence" value="ECO:0007669"/>
    <property type="project" value="TreeGrafter"/>
</dbReference>
<dbReference type="Proteomes" id="UP000834106">
    <property type="component" value="Chromosome 3"/>
</dbReference>
<dbReference type="InterPro" id="IPR002213">
    <property type="entry name" value="UDP_glucos_trans"/>
</dbReference>
<sequence>MDLMVTSVLGMEGFLRRRHSGWNSILESVAGGIPMLCWPYFADQTINSRFFSDVWKLGLDIKDNCDRMIIEKMTDGVFEGHDCMNINSNFMCGEDCVEKVVIMCAGVCLGEKDLKMGLFLVTDVEEAAKILLPLLERLWGGALLANIQEMTEFNRLENLETGGDASDSDESGYGCDCEDGGGRVSRDLGGGETFCWLLVLL</sequence>
<keyword evidence="2" id="KW-0808">Transferase</keyword>
<dbReference type="EMBL" id="OU503038">
    <property type="protein sequence ID" value="CAI9758165.1"/>
    <property type="molecule type" value="Genomic_DNA"/>
</dbReference>
<keyword evidence="4" id="KW-1185">Reference proteome</keyword>
<proteinExistence type="inferred from homology"/>
<dbReference type="Pfam" id="PF00201">
    <property type="entry name" value="UDPGT"/>
    <property type="match status" value="1"/>
</dbReference>
<dbReference type="SUPFAM" id="SSF53756">
    <property type="entry name" value="UDP-Glycosyltransferase/glycogen phosphorylase"/>
    <property type="match status" value="1"/>
</dbReference>
<evidence type="ECO:0000313" key="3">
    <source>
        <dbReference type="EMBL" id="CAI9758165.1"/>
    </source>
</evidence>